<feature type="signal peptide" evidence="1">
    <location>
        <begin position="1"/>
        <end position="20"/>
    </location>
</feature>
<feature type="chain" id="PRO_5002175476" evidence="1">
    <location>
        <begin position="21"/>
        <end position="188"/>
    </location>
</feature>
<reference evidence="3" key="2">
    <citation type="submission" date="2015-01" db="EMBL/GenBank/DDBJ databases">
        <title>Evolutionary Origins and Diversification of the Mycorrhizal Mutualists.</title>
        <authorList>
            <consortium name="DOE Joint Genome Institute"/>
            <consortium name="Mycorrhizal Genomics Consortium"/>
            <person name="Kohler A."/>
            <person name="Kuo A."/>
            <person name="Nagy L.G."/>
            <person name="Floudas D."/>
            <person name="Copeland A."/>
            <person name="Barry K.W."/>
            <person name="Cichocki N."/>
            <person name="Veneault-Fourrey C."/>
            <person name="LaButti K."/>
            <person name="Lindquist E.A."/>
            <person name="Lipzen A."/>
            <person name="Lundell T."/>
            <person name="Morin E."/>
            <person name="Murat C."/>
            <person name="Riley R."/>
            <person name="Ohm R."/>
            <person name="Sun H."/>
            <person name="Tunlid A."/>
            <person name="Henrissat B."/>
            <person name="Grigoriev I.V."/>
            <person name="Hibbett D.S."/>
            <person name="Martin F."/>
        </authorList>
    </citation>
    <scope>NUCLEOTIDE SEQUENCE [LARGE SCALE GENOMIC DNA]</scope>
    <source>
        <strain evidence="3">F 1598</strain>
    </source>
</reference>
<proteinExistence type="predicted"/>
<dbReference type="HOGENOM" id="CLU_124597_0_0_1"/>
<reference evidence="2 3" key="1">
    <citation type="submission" date="2014-04" db="EMBL/GenBank/DDBJ databases">
        <authorList>
            <consortium name="DOE Joint Genome Institute"/>
            <person name="Kuo A."/>
            <person name="Tarkka M."/>
            <person name="Buscot F."/>
            <person name="Kohler A."/>
            <person name="Nagy L.G."/>
            <person name="Floudas D."/>
            <person name="Copeland A."/>
            <person name="Barry K.W."/>
            <person name="Cichocki N."/>
            <person name="Veneault-Fourrey C."/>
            <person name="LaButti K."/>
            <person name="Lindquist E.A."/>
            <person name="Lipzen A."/>
            <person name="Lundell T."/>
            <person name="Morin E."/>
            <person name="Murat C."/>
            <person name="Sun H."/>
            <person name="Tunlid A."/>
            <person name="Henrissat B."/>
            <person name="Grigoriev I.V."/>
            <person name="Hibbett D.S."/>
            <person name="Martin F."/>
            <person name="Nordberg H.P."/>
            <person name="Cantor M.N."/>
            <person name="Hua S.X."/>
        </authorList>
    </citation>
    <scope>NUCLEOTIDE SEQUENCE [LARGE SCALE GENOMIC DNA]</scope>
    <source>
        <strain evidence="2 3">F 1598</strain>
    </source>
</reference>
<organism evidence="2 3">
    <name type="scientific">Piloderma croceum (strain F 1598)</name>
    <dbReference type="NCBI Taxonomy" id="765440"/>
    <lineage>
        <taxon>Eukaryota</taxon>
        <taxon>Fungi</taxon>
        <taxon>Dikarya</taxon>
        <taxon>Basidiomycota</taxon>
        <taxon>Agaricomycotina</taxon>
        <taxon>Agaricomycetes</taxon>
        <taxon>Agaricomycetidae</taxon>
        <taxon>Atheliales</taxon>
        <taxon>Atheliaceae</taxon>
        <taxon>Piloderma</taxon>
    </lineage>
</organism>
<name>A0A0C3AVX1_PILCF</name>
<sequence length="188" mass="20075">MIFFAYATALVSIVVMFANAVSVPRASTDKCHTIDSGYLEAFFGLGSSEGNKPLDLNSEKELTYKSGTAVKAAFQACPEATQASSFDNTGRLVVEPTSSNKCLTITNPSSSHGPYFVKAETCTSSTKPSEGQLWGFGNDFGNVIFWAGGCGPGILMKSNDEPELASRNRLQFSCNGTFESMTLTKTKS</sequence>
<dbReference type="AlphaFoldDB" id="A0A0C3AVX1"/>
<keyword evidence="1" id="KW-0732">Signal</keyword>
<gene>
    <name evidence="2" type="ORF">PILCRDRAFT_824618</name>
</gene>
<dbReference type="Proteomes" id="UP000054166">
    <property type="component" value="Unassembled WGS sequence"/>
</dbReference>
<evidence type="ECO:0000313" key="3">
    <source>
        <dbReference type="Proteomes" id="UP000054166"/>
    </source>
</evidence>
<evidence type="ECO:0000256" key="1">
    <source>
        <dbReference type="SAM" id="SignalP"/>
    </source>
</evidence>
<keyword evidence="3" id="KW-1185">Reference proteome</keyword>
<accession>A0A0C3AVX1</accession>
<dbReference type="OrthoDB" id="3166442at2759"/>
<evidence type="ECO:0000313" key="2">
    <source>
        <dbReference type="EMBL" id="KIM78153.1"/>
    </source>
</evidence>
<dbReference type="InParanoid" id="A0A0C3AVX1"/>
<dbReference type="PROSITE" id="PS50231">
    <property type="entry name" value="RICIN_B_LECTIN"/>
    <property type="match status" value="1"/>
</dbReference>
<protein>
    <submittedName>
        <fullName evidence="2">Uncharacterized protein</fullName>
    </submittedName>
</protein>
<dbReference type="EMBL" id="KN833018">
    <property type="protein sequence ID" value="KIM78153.1"/>
    <property type="molecule type" value="Genomic_DNA"/>
</dbReference>